<dbReference type="AlphaFoldDB" id="A0A1U8K8B7"/>
<protein>
    <submittedName>
        <fullName evidence="2">Uncharacterized protein</fullName>
    </submittedName>
</protein>
<gene>
    <name evidence="2" type="primary">LOC107914357</name>
</gene>
<name>A0A1U8K8B7_GOSHI</name>
<dbReference type="PaxDb" id="3635-A0A1U8K8B7"/>
<sequence>MTRTVVFMETLPRLVSLPSLSPSLAKGPSYAQTSPTSIAKEHFLKTCSIKKDKKTISNGERKRSWSKSRNYNILHRVLSVQLRNLDRVGISSTLSTSFGYFVTNTFELWHV</sequence>
<dbReference type="GeneID" id="107914357"/>
<proteinExistence type="predicted"/>
<reference evidence="1" key="1">
    <citation type="journal article" date="2020" name="Nat. Genet.">
        <title>Genomic diversifications of five Gossypium allopolyploid species and their impact on cotton improvement.</title>
        <authorList>
            <person name="Chen Z.J."/>
            <person name="Sreedasyam A."/>
            <person name="Ando A."/>
            <person name="Song Q."/>
            <person name="De Santiago L.M."/>
            <person name="Hulse-Kemp A.M."/>
            <person name="Ding M."/>
            <person name="Ye W."/>
            <person name="Kirkbride R.C."/>
            <person name="Jenkins J."/>
            <person name="Plott C."/>
            <person name="Lovell J."/>
            <person name="Lin Y.M."/>
            <person name="Vaughn R."/>
            <person name="Liu B."/>
            <person name="Simpson S."/>
            <person name="Scheffler B.E."/>
            <person name="Wen L."/>
            <person name="Saski C.A."/>
            <person name="Grover C.E."/>
            <person name="Hu G."/>
            <person name="Conover J.L."/>
            <person name="Carlson J.W."/>
            <person name="Shu S."/>
            <person name="Boston L.B."/>
            <person name="Williams M."/>
            <person name="Peterson D.G."/>
            <person name="McGee K."/>
            <person name="Jones D.C."/>
            <person name="Wendel J.F."/>
            <person name="Stelly D.M."/>
            <person name="Grimwood J."/>
            <person name="Schmutz J."/>
        </authorList>
    </citation>
    <scope>NUCLEOTIDE SEQUENCE [LARGE SCALE GENOMIC DNA]</scope>
    <source>
        <strain evidence="1">cv. TM-1</strain>
    </source>
</reference>
<evidence type="ECO:0000313" key="2">
    <source>
        <dbReference type="RefSeq" id="XP_016698745.2"/>
    </source>
</evidence>
<accession>A0A1U8K8B7</accession>
<dbReference type="KEGG" id="ghi:107914357"/>
<keyword evidence="1" id="KW-1185">Reference proteome</keyword>
<dbReference type="Proteomes" id="UP000818029">
    <property type="component" value="Chromosome D10"/>
</dbReference>
<dbReference type="RefSeq" id="XP_016698745.2">
    <property type="nucleotide sequence ID" value="XM_016843256.2"/>
</dbReference>
<reference evidence="2" key="2">
    <citation type="submission" date="2025-08" db="UniProtKB">
        <authorList>
            <consortium name="RefSeq"/>
        </authorList>
    </citation>
    <scope>IDENTIFICATION</scope>
</reference>
<organism evidence="1 2">
    <name type="scientific">Gossypium hirsutum</name>
    <name type="common">Upland cotton</name>
    <name type="synonym">Gossypium mexicanum</name>
    <dbReference type="NCBI Taxonomy" id="3635"/>
    <lineage>
        <taxon>Eukaryota</taxon>
        <taxon>Viridiplantae</taxon>
        <taxon>Streptophyta</taxon>
        <taxon>Embryophyta</taxon>
        <taxon>Tracheophyta</taxon>
        <taxon>Spermatophyta</taxon>
        <taxon>Magnoliopsida</taxon>
        <taxon>eudicotyledons</taxon>
        <taxon>Gunneridae</taxon>
        <taxon>Pentapetalae</taxon>
        <taxon>rosids</taxon>
        <taxon>malvids</taxon>
        <taxon>Malvales</taxon>
        <taxon>Malvaceae</taxon>
        <taxon>Malvoideae</taxon>
        <taxon>Gossypium</taxon>
    </lineage>
</organism>
<evidence type="ECO:0000313" key="1">
    <source>
        <dbReference type="Proteomes" id="UP000818029"/>
    </source>
</evidence>